<protein>
    <submittedName>
        <fullName evidence="2">Outer membrane beta-barrel protein</fullName>
    </submittedName>
</protein>
<sequence>MKYLIAILFVFALHITPANAQLDLRDYVALGIGPSMIYGDNTGSLASFNYRFRPSASLMYNYQLRKRWDVRVTSGVQVLDAGGVVDDIDTRVQWGIQDQAYNFTGQAYYADIMPLYQFNPNRGMHDMYNYKVNVYAGLGVGIMHVRRQDNVLLNPIFIEETGEYFIGADEAVSRNTTTPYIPLRIGASSNFRRNWDIGAEITLMTSFTSDIDGNNIRVKEIENDMLFQFQIMVRRYIGRHNPFYWD</sequence>
<feature type="chain" id="PRO_5042880606" evidence="1">
    <location>
        <begin position="21"/>
        <end position="246"/>
    </location>
</feature>
<evidence type="ECO:0000256" key="1">
    <source>
        <dbReference type="SAM" id="SignalP"/>
    </source>
</evidence>
<accession>A0AAP2CMC7</accession>
<dbReference type="Proteomes" id="UP001319104">
    <property type="component" value="Unassembled WGS sequence"/>
</dbReference>
<feature type="signal peptide" evidence="1">
    <location>
        <begin position="1"/>
        <end position="20"/>
    </location>
</feature>
<evidence type="ECO:0000313" key="2">
    <source>
        <dbReference type="EMBL" id="MBS9525986.1"/>
    </source>
</evidence>
<gene>
    <name evidence="2" type="ORF">KI659_18340</name>
</gene>
<keyword evidence="3" id="KW-1185">Reference proteome</keyword>
<evidence type="ECO:0000313" key="3">
    <source>
        <dbReference type="Proteomes" id="UP001319104"/>
    </source>
</evidence>
<dbReference type="EMBL" id="JAHCMY010000029">
    <property type="protein sequence ID" value="MBS9525986.1"/>
    <property type="molecule type" value="Genomic_DNA"/>
</dbReference>
<keyword evidence="1" id="KW-0732">Signal</keyword>
<proteinExistence type="predicted"/>
<comment type="caution">
    <text evidence="2">The sequence shown here is derived from an EMBL/GenBank/DDBJ whole genome shotgun (WGS) entry which is preliminary data.</text>
</comment>
<dbReference type="AlphaFoldDB" id="A0AAP2CMC7"/>
<organism evidence="2 3">
    <name type="scientific">Litoribacter ruber</name>
    <dbReference type="NCBI Taxonomy" id="702568"/>
    <lineage>
        <taxon>Bacteria</taxon>
        <taxon>Pseudomonadati</taxon>
        <taxon>Bacteroidota</taxon>
        <taxon>Cytophagia</taxon>
        <taxon>Cytophagales</taxon>
        <taxon>Cyclobacteriaceae</taxon>
        <taxon>Litoribacter</taxon>
    </lineage>
</organism>
<name>A0AAP2CMC7_9BACT</name>
<dbReference type="RefSeq" id="WP_213946844.1">
    <property type="nucleotide sequence ID" value="NZ_JAHBGI010000025.1"/>
</dbReference>
<reference evidence="2 3" key="1">
    <citation type="submission" date="2021-05" db="EMBL/GenBank/DDBJ databases">
        <authorList>
            <person name="Zhang Z.D."/>
            <person name="Osman G."/>
        </authorList>
    </citation>
    <scope>NUCLEOTIDE SEQUENCE [LARGE SCALE GENOMIC DNA]</scope>
    <source>
        <strain evidence="2 3">KCTC 32217</strain>
    </source>
</reference>